<feature type="region of interest" description="Disordered" evidence="7">
    <location>
        <begin position="733"/>
        <end position="808"/>
    </location>
</feature>
<evidence type="ECO:0000313" key="8">
    <source>
        <dbReference type="EMBL" id="KRG22469.1"/>
    </source>
</evidence>
<feature type="compositionally biased region" description="Basic and acidic residues" evidence="7">
    <location>
        <begin position="781"/>
        <end position="800"/>
    </location>
</feature>
<dbReference type="GO" id="GO:0005576">
    <property type="term" value="C:extracellular region"/>
    <property type="evidence" value="ECO:0007669"/>
    <property type="project" value="UniProtKB-SubCell"/>
</dbReference>
<keyword evidence="3" id="KW-0964">Secreted</keyword>
<evidence type="ECO:0000256" key="2">
    <source>
        <dbReference type="ARBA" id="ARBA00009007"/>
    </source>
</evidence>
<dbReference type="EMBL" id="LKAJ02000001">
    <property type="protein sequence ID" value="MCS5712166.1"/>
    <property type="molecule type" value="Genomic_DNA"/>
</dbReference>
<name>A0A0Q9YNT6_9GAMM</name>
<dbReference type="OrthoDB" id="22047at2"/>
<sequence length="808" mass="92365">MLPGAHQEISEIIYRNDEESKNTPVMDAQMFRRYALNRIAAARALNGDEEQLNDLERKIDALFHPDDFFAFQKAKKEQEDFLRFAKEMAEKGYHKTHQLEIHEAQAQYKLAFDSTYRSAIEKMQHINQLLAFAVDPKKDPAKVIKKINSKADDLRAKQARPTQHNTYDIQGLTVTSSHIPEGWLTSEQEKLYQQVHKTEAPKGRPYTNPSTIRDGRQVGQANAVRTEVKINDKTVFAGHRHGSPSVLKINNDAQRQHRTLQNVKQMMTLAALEKISKGENLTDPLILDISSMSLLSPVMKGDLVDGMKQYRQVDDSRLAYWSLQGRPITLDIQGPDGKPLKVQLNSTFMSIGVNAVRGIGTPAARQLVQRVNNRGLDQLINNVTKTFPELTDTQLKRVAKRFEEMESLPGIRDNKEKIAAFNHQPLHEAYAKLERCNEALSDPNFTGDLKAIKKERSNALKIIDKEEKKLDKLHQALAKGRENVYKNRANDLKLVLNQLQETGRYKDNKDFQKMQIFVDALDIYYNQPQPGLKRFIDVKRKTSEKNKILKKIAKTSDLEEKIALRDQADAMQKEIDFLNKSNYRFQARFAMLASHMDQFTEWFCKSGEDRTGLLNEHIEAFCIFIEKHGHAPRWDNADDHVKFHELMPDVHTCAPNRRTNQENDDCPGLKVSDPDFEMPTVSYYTDKKMANIVKESTKIGLSWKEKLQQALNKIIGGDPVHSKANLATSRINQAATAREPVRELESGIPQPEISKRHKVSNGQNERSVLARSASYLPSAWKEPHKEEQPKTPTKGDEPSKSRRKSNKL</sequence>
<evidence type="ECO:0000256" key="5">
    <source>
        <dbReference type="ARBA" id="ARBA00023026"/>
    </source>
</evidence>
<dbReference type="GO" id="GO:0016791">
    <property type="term" value="F:phosphatase activity"/>
    <property type="evidence" value="ECO:0007669"/>
    <property type="project" value="InterPro"/>
</dbReference>
<feature type="coiled-coil region" evidence="6">
    <location>
        <begin position="449"/>
        <end position="502"/>
    </location>
</feature>
<gene>
    <name evidence="8" type="ORF">HT99x_00005</name>
    <name evidence="9" type="ORF">HT99x_012045</name>
</gene>
<comment type="similarity">
    <text evidence="2">Belongs to the phosphatase IpgD/SopB family.</text>
</comment>
<keyword evidence="4" id="KW-0378">Hydrolase</keyword>
<evidence type="ECO:0000256" key="4">
    <source>
        <dbReference type="ARBA" id="ARBA00022801"/>
    </source>
</evidence>
<keyword evidence="10" id="KW-1185">Reference proteome</keyword>
<evidence type="ECO:0000256" key="1">
    <source>
        <dbReference type="ARBA" id="ARBA00004613"/>
    </source>
</evidence>
<accession>A0A0Q9YNT6</accession>
<dbReference type="InterPro" id="IPR008108">
    <property type="entry name" value="IpgD/SopB"/>
</dbReference>
<evidence type="ECO:0000256" key="7">
    <source>
        <dbReference type="SAM" id="MobiDB-lite"/>
    </source>
</evidence>
<comment type="subcellular location">
    <subcellularLocation>
        <location evidence="1">Secreted</location>
    </subcellularLocation>
</comment>
<keyword evidence="5" id="KW-0843">Virulence</keyword>
<evidence type="ECO:0000313" key="10">
    <source>
        <dbReference type="Proteomes" id="UP000051497"/>
    </source>
</evidence>
<keyword evidence="6" id="KW-0175">Coiled coil</keyword>
<dbReference type="Proteomes" id="UP000051497">
    <property type="component" value="Unassembled WGS sequence"/>
</dbReference>
<dbReference type="AlphaFoldDB" id="A0A0Q9YNT6"/>
<protein>
    <submittedName>
        <fullName evidence="8">Enterobacterial virulence protein IpgD</fullName>
    </submittedName>
</protein>
<reference evidence="9" key="2">
    <citation type="journal article" date="2016" name="Genome Announc.">
        <title>Draft Genome Sequences of Two Novel Amoeba-Resistant Intranuclear Bacteria, 'Candidatus Berkiella cookevillensis' and 'Candidatus Berkiella aquae'.</title>
        <authorList>
            <person name="Mehari Y.T."/>
            <person name="Arivett B.A."/>
            <person name="Farone A.L."/>
            <person name="Gunderson J.H."/>
            <person name="Farone M.B."/>
        </authorList>
    </citation>
    <scope>NUCLEOTIDE SEQUENCE</scope>
    <source>
        <strain evidence="9">HT99</strain>
    </source>
</reference>
<dbReference type="EMBL" id="LKAJ01000001">
    <property type="protein sequence ID" value="KRG22469.1"/>
    <property type="molecule type" value="Genomic_DNA"/>
</dbReference>
<reference evidence="8" key="1">
    <citation type="submission" date="2015-09" db="EMBL/GenBank/DDBJ databases">
        <title>Draft Genome Sequences of Two Novel Amoeba-resistant Intranuclear Bacteria, Candidatus Berkiella cookevillensis and Candidatus Berkiella aquae.</title>
        <authorList>
            <person name="Mehari Y.T."/>
            <person name="Arivett B.A."/>
            <person name="Farone A.L."/>
            <person name="Gunderson J.H."/>
            <person name="Farone M.B."/>
        </authorList>
    </citation>
    <scope>NUCLEOTIDE SEQUENCE [LARGE SCALE GENOMIC DNA]</scope>
    <source>
        <strain evidence="8">HT99</strain>
    </source>
</reference>
<organism evidence="8">
    <name type="scientific">Candidatus Berkiella aquae</name>
    <dbReference type="NCBI Taxonomy" id="295108"/>
    <lineage>
        <taxon>Bacteria</taxon>
        <taxon>Pseudomonadati</taxon>
        <taxon>Pseudomonadota</taxon>
        <taxon>Gammaproteobacteria</taxon>
        <taxon>Candidatus Berkiellales</taxon>
        <taxon>Candidatus Berkiellaceae</taxon>
        <taxon>Candidatus Berkiella</taxon>
    </lineage>
</organism>
<dbReference type="RefSeq" id="WP_075064675.1">
    <property type="nucleotide sequence ID" value="NZ_LKAJ02000001.1"/>
</dbReference>
<evidence type="ECO:0000313" key="9">
    <source>
        <dbReference type="EMBL" id="MCS5712166.1"/>
    </source>
</evidence>
<proteinExistence type="inferred from homology"/>
<comment type="caution">
    <text evidence="8">The sequence shown here is derived from an EMBL/GenBank/DDBJ whole genome shotgun (WGS) entry which is preliminary data.</text>
</comment>
<evidence type="ECO:0000256" key="6">
    <source>
        <dbReference type="SAM" id="Coils"/>
    </source>
</evidence>
<dbReference type="Pfam" id="PF05925">
    <property type="entry name" value="IpgD"/>
    <property type="match status" value="1"/>
</dbReference>
<reference evidence="9" key="3">
    <citation type="submission" date="2021-06" db="EMBL/GenBank/DDBJ databases">
        <title>Genomic Description and Analysis of Intracellular Bacteria, Candidatus Berkiella cookevillensis and Candidatus Berkiella aquae.</title>
        <authorList>
            <person name="Kidane D.T."/>
            <person name="Mehari Y.T."/>
            <person name="Rice F.C."/>
            <person name="Arivett B.A."/>
            <person name="Farone A.L."/>
            <person name="Berk S.G."/>
            <person name="Farone M.B."/>
        </authorList>
    </citation>
    <scope>NUCLEOTIDE SEQUENCE</scope>
    <source>
        <strain evidence="9">HT99</strain>
    </source>
</reference>
<evidence type="ECO:0000256" key="3">
    <source>
        <dbReference type="ARBA" id="ARBA00022525"/>
    </source>
</evidence>